<evidence type="ECO:0000313" key="10">
    <source>
        <dbReference type="Proteomes" id="UP000177596"/>
    </source>
</evidence>
<evidence type="ECO:0000256" key="4">
    <source>
        <dbReference type="ARBA" id="ARBA00023274"/>
    </source>
</evidence>
<keyword evidence="3 5" id="KW-0689">Ribosomal protein</keyword>
<evidence type="ECO:0000256" key="1">
    <source>
        <dbReference type="ARBA" id="ARBA00022730"/>
    </source>
</evidence>
<feature type="domain" description="Large ribosomal subunit protein bL25 beta" evidence="8">
    <location>
        <begin position="99"/>
        <end position="185"/>
    </location>
</feature>
<evidence type="ECO:0000259" key="7">
    <source>
        <dbReference type="Pfam" id="PF01386"/>
    </source>
</evidence>
<dbReference type="GO" id="GO:0006412">
    <property type="term" value="P:translation"/>
    <property type="evidence" value="ECO:0007669"/>
    <property type="project" value="UniProtKB-UniRule"/>
</dbReference>
<keyword evidence="1 5" id="KW-0699">rRNA-binding</keyword>
<dbReference type="NCBIfam" id="TIGR00731">
    <property type="entry name" value="bL25_bact_ctc"/>
    <property type="match status" value="1"/>
</dbReference>
<dbReference type="InterPro" id="IPR011035">
    <property type="entry name" value="Ribosomal_bL25/Gln-tRNA_synth"/>
</dbReference>
<comment type="subunit">
    <text evidence="5">Part of the 50S ribosomal subunit; part of the 5S rRNA/L5/L18/L25 subcomplex. Contacts the 5S rRNA. Binds to the 5S rRNA independently of L5 and L18.</text>
</comment>
<protein>
    <recommendedName>
        <fullName evidence="5">Large ribosomal subunit protein bL25</fullName>
    </recommendedName>
    <alternativeName>
        <fullName evidence="5">General stress protein CTC</fullName>
    </alternativeName>
</protein>
<dbReference type="InterPro" id="IPR001021">
    <property type="entry name" value="Ribosomal_bL25_long"/>
</dbReference>
<dbReference type="PANTHER" id="PTHR33284:SF1">
    <property type="entry name" value="RIBOSOMAL PROTEIN L25_GLN-TRNA SYNTHETASE, ANTI-CODON-BINDING DOMAIN-CONTAINING PROTEIN"/>
    <property type="match status" value="1"/>
</dbReference>
<keyword evidence="2 5" id="KW-0694">RNA-binding</keyword>
<dbReference type="GO" id="GO:0022625">
    <property type="term" value="C:cytosolic large ribosomal subunit"/>
    <property type="evidence" value="ECO:0007669"/>
    <property type="project" value="TreeGrafter"/>
</dbReference>
<organism evidence="9 10">
    <name type="scientific">Candidatus Woesebacteria bacterium RIFOXYD1_FULL_43_18</name>
    <dbReference type="NCBI Taxonomy" id="1802551"/>
    <lineage>
        <taxon>Bacteria</taxon>
        <taxon>Candidatus Woeseibacteriota</taxon>
    </lineage>
</organism>
<dbReference type="PANTHER" id="PTHR33284">
    <property type="entry name" value="RIBOSOMAL PROTEIN L25/GLN-TRNA SYNTHETASE, ANTI-CODON-BINDING DOMAIN-CONTAINING PROTEIN"/>
    <property type="match status" value="1"/>
</dbReference>
<reference evidence="9 10" key="1">
    <citation type="journal article" date="2016" name="Nat. Commun.">
        <title>Thousands of microbial genomes shed light on interconnected biogeochemical processes in an aquifer system.</title>
        <authorList>
            <person name="Anantharaman K."/>
            <person name="Brown C.T."/>
            <person name="Hug L.A."/>
            <person name="Sharon I."/>
            <person name="Castelle C.J."/>
            <person name="Probst A.J."/>
            <person name="Thomas B.C."/>
            <person name="Singh A."/>
            <person name="Wilkins M.J."/>
            <person name="Karaoz U."/>
            <person name="Brodie E.L."/>
            <person name="Williams K.H."/>
            <person name="Hubbard S.S."/>
            <person name="Banfield J.F."/>
        </authorList>
    </citation>
    <scope>NUCLEOTIDE SEQUENCE [LARGE SCALE GENOMIC DNA]</scope>
</reference>
<comment type="similarity">
    <text evidence="5">Belongs to the bacterial ribosomal protein bL25 family. CTC subfamily.</text>
</comment>
<dbReference type="AlphaFoldDB" id="A0A1F8DH02"/>
<evidence type="ECO:0000256" key="6">
    <source>
        <dbReference type="SAM" id="MobiDB-lite"/>
    </source>
</evidence>
<dbReference type="InterPro" id="IPR020056">
    <property type="entry name" value="Rbsml_bL25/Gln-tRNA_synth_N"/>
</dbReference>
<dbReference type="InterPro" id="IPR020057">
    <property type="entry name" value="Ribosomal_bL25_b-dom"/>
</dbReference>
<dbReference type="GO" id="GO:0003735">
    <property type="term" value="F:structural constituent of ribosome"/>
    <property type="evidence" value="ECO:0007669"/>
    <property type="project" value="InterPro"/>
</dbReference>
<dbReference type="Pfam" id="PF01386">
    <property type="entry name" value="Ribosomal_L25p"/>
    <property type="match status" value="1"/>
</dbReference>
<evidence type="ECO:0000256" key="2">
    <source>
        <dbReference type="ARBA" id="ARBA00022884"/>
    </source>
</evidence>
<dbReference type="SUPFAM" id="SSF50715">
    <property type="entry name" value="Ribosomal protein L25-like"/>
    <property type="match status" value="1"/>
</dbReference>
<keyword evidence="4 5" id="KW-0687">Ribonucleoprotein</keyword>
<evidence type="ECO:0000313" key="9">
    <source>
        <dbReference type="EMBL" id="OGM87887.1"/>
    </source>
</evidence>
<dbReference type="InterPro" id="IPR020930">
    <property type="entry name" value="Ribosomal_uL5_bac-type"/>
</dbReference>
<comment type="caution">
    <text evidence="9">The sequence shown here is derived from an EMBL/GenBank/DDBJ whole genome shotgun (WGS) entry which is preliminary data.</text>
</comment>
<dbReference type="Proteomes" id="UP000177596">
    <property type="component" value="Unassembled WGS sequence"/>
</dbReference>
<dbReference type="GO" id="GO:0008097">
    <property type="term" value="F:5S rRNA binding"/>
    <property type="evidence" value="ECO:0007669"/>
    <property type="project" value="InterPro"/>
</dbReference>
<accession>A0A1F8DH02</accession>
<dbReference type="InterPro" id="IPR029751">
    <property type="entry name" value="Ribosomal_L25_dom"/>
</dbReference>
<feature type="compositionally biased region" description="Low complexity" evidence="6">
    <location>
        <begin position="196"/>
        <end position="222"/>
    </location>
</feature>
<evidence type="ECO:0000256" key="3">
    <source>
        <dbReference type="ARBA" id="ARBA00022980"/>
    </source>
</evidence>
<sequence length="235" mass="25418">MDKLTLKADARSVSGRKVKNLRKEGVLPGNISGKKIKSKAVQVALKDFDKVYKEAGETGLVTLMIGKEEKPVLIHNLQVNPVSDAPVHVDFLQVDLKEKVEADVPVELTGEAPAEKQAIGTVVQYLNEIKVEALPMDLPEKFIVDTSELAEVDQSILVKDLKVDRSKVDIKSDPTEIVVKVEPPQKEEVIAPPVPAEGEIPAEGETPAEGPEPAEGQKEGQPTENAPGQKEESKG</sequence>
<dbReference type="HAMAP" id="MF_01334">
    <property type="entry name" value="Ribosomal_bL25_CTC"/>
    <property type="match status" value="1"/>
</dbReference>
<name>A0A1F8DH02_9BACT</name>
<feature type="region of interest" description="Disordered" evidence="6">
    <location>
        <begin position="181"/>
        <end position="235"/>
    </location>
</feature>
<evidence type="ECO:0000256" key="5">
    <source>
        <dbReference type="HAMAP-Rule" id="MF_01334"/>
    </source>
</evidence>
<dbReference type="Pfam" id="PF14693">
    <property type="entry name" value="Ribosomal_TL5_C"/>
    <property type="match status" value="1"/>
</dbReference>
<evidence type="ECO:0000259" key="8">
    <source>
        <dbReference type="Pfam" id="PF14693"/>
    </source>
</evidence>
<dbReference type="InterPro" id="IPR037121">
    <property type="entry name" value="Ribosomal_bL25_C"/>
</dbReference>
<feature type="domain" description="Large ribosomal subunit protein bL25 L25" evidence="7">
    <location>
        <begin position="6"/>
        <end position="91"/>
    </location>
</feature>
<dbReference type="Gene3D" id="2.40.240.10">
    <property type="entry name" value="Ribosomal Protein L25, Chain P"/>
    <property type="match status" value="1"/>
</dbReference>
<proteinExistence type="inferred from homology"/>
<dbReference type="CDD" id="cd00495">
    <property type="entry name" value="Ribosomal_L25_TL5_CTC"/>
    <property type="match status" value="1"/>
</dbReference>
<dbReference type="EMBL" id="MGIL01000020">
    <property type="protein sequence ID" value="OGM87887.1"/>
    <property type="molecule type" value="Genomic_DNA"/>
</dbReference>
<gene>
    <name evidence="5" type="primary">rplY</name>
    <name evidence="5" type="synonym">ctc</name>
    <name evidence="9" type="ORF">A2573_01635</name>
</gene>
<dbReference type="Gene3D" id="2.170.120.20">
    <property type="entry name" value="Ribosomal protein L25, beta domain"/>
    <property type="match status" value="1"/>
</dbReference>
<comment type="function">
    <text evidence="5">This is one of the proteins that binds to the 5S RNA in the ribosome where it forms part of the central protuberance.</text>
</comment>